<gene>
    <name evidence="1" type="ORF">CCAP1982_LOCUS11890</name>
</gene>
<keyword evidence="2" id="KW-1185">Reference proteome</keyword>
<dbReference type="EMBL" id="CAJHJT010000034">
    <property type="protein sequence ID" value="CAD7003434.1"/>
    <property type="molecule type" value="Genomic_DNA"/>
</dbReference>
<name>A0A811UXN1_CERCA</name>
<evidence type="ECO:0000313" key="2">
    <source>
        <dbReference type="Proteomes" id="UP000606786"/>
    </source>
</evidence>
<organism evidence="1 2">
    <name type="scientific">Ceratitis capitata</name>
    <name type="common">Mediterranean fruit fly</name>
    <name type="synonym">Tephritis capitata</name>
    <dbReference type="NCBI Taxonomy" id="7213"/>
    <lineage>
        <taxon>Eukaryota</taxon>
        <taxon>Metazoa</taxon>
        <taxon>Ecdysozoa</taxon>
        <taxon>Arthropoda</taxon>
        <taxon>Hexapoda</taxon>
        <taxon>Insecta</taxon>
        <taxon>Pterygota</taxon>
        <taxon>Neoptera</taxon>
        <taxon>Endopterygota</taxon>
        <taxon>Diptera</taxon>
        <taxon>Brachycera</taxon>
        <taxon>Muscomorpha</taxon>
        <taxon>Tephritoidea</taxon>
        <taxon>Tephritidae</taxon>
        <taxon>Ceratitis</taxon>
        <taxon>Ceratitis</taxon>
    </lineage>
</organism>
<dbReference type="Proteomes" id="UP000606786">
    <property type="component" value="Unassembled WGS sequence"/>
</dbReference>
<accession>A0A811UXN1</accession>
<proteinExistence type="predicted"/>
<comment type="caution">
    <text evidence="1">The sequence shown here is derived from an EMBL/GenBank/DDBJ whole genome shotgun (WGS) entry which is preliminary data.</text>
</comment>
<evidence type="ECO:0000313" key="1">
    <source>
        <dbReference type="EMBL" id="CAD7003434.1"/>
    </source>
</evidence>
<protein>
    <submittedName>
        <fullName evidence="1">(Mediterranean fruit fly) hypothetical protein</fullName>
    </submittedName>
</protein>
<sequence>MSNGSKKFFCIDTSASVPLMAALKSSCDELLHDLNEDPGLLKWFFEYNCADNALAQCKFVNTELTEIPKSAFNT</sequence>
<reference evidence="1" key="1">
    <citation type="submission" date="2020-11" db="EMBL/GenBank/DDBJ databases">
        <authorList>
            <person name="Whitehead M."/>
        </authorList>
    </citation>
    <scope>NUCLEOTIDE SEQUENCE</scope>
    <source>
        <strain evidence="1">EGII</strain>
    </source>
</reference>
<dbReference type="AlphaFoldDB" id="A0A811UXN1"/>